<dbReference type="InterPro" id="IPR010291">
    <property type="entry name" value="Ion_channel_UNC-93"/>
</dbReference>
<dbReference type="Proteomes" id="UP000594263">
    <property type="component" value="Unplaced"/>
</dbReference>
<dbReference type="PANTHER" id="PTHR19444:SF13">
    <property type="entry name" value="PROTEIN UNC-93 HOMOLOG A"/>
    <property type="match status" value="1"/>
</dbReference>
<feature type="transmembrane region" description="Helical" evidence="6">
    <location>
        <begin position="297"/>
        <end position="321"/>
    </location>
</feature>
<proteinExistence type="inferred from homology"/>
<evidence type="ECO:0000256" key="6">
    <source>
        <dbReference type="SAM" id="Phobius"/>
    </source>
</evidence>
<keyword evidence="3 6" id="KW-0812">Transmembrane</keyword>
<dbReference type="InterPro" id="IPR051951">
    <property type="entry name" value="UNC-93_regulatory"/>
</dbReference>
<reference evidence="7" key="1">
    <citation type="submission" date="2021-01" db="UniProtKB">
        <authorList>
            <consortium name="EnsemblPlants"/>
        </authorList>
    </citation>
    <scope>IDENTIFICATION</scope>
</reference>
<dbReference type="InterPro" id="IPR036259">
    <property type="entry name" value="MFS_trans_sf"/>
</dbReference>
<feature type="transmembrane region" description="Helical" evidence="6">
    <location>
        <begin position="80"/>
        <end position="99"/>
    </location>
</feature>
<evidence type="ECO:0000313" key="7">
    <source>
        <dbReference type="EnsemblPlants" id="Kaladp0054s0047.1.v1.1"/>
    </source>
</evidence>
<comment type="similarity">
    <text evidence="2">Belongs to the unc-93 family.</text>
</comment>
<feature type="transmembrane region" description="Helical" evidence="6">
    <location>
        <begin position="136"/>
        <end position="156"/>
    </location>
</feature>
<name>A0A7N0U5A2_KALFE</name>
<evidence type="ECO:0000256" key="5">
    <source>
        <dbReference type="ARBA" id="ARBA00023136"/>
    </source>
</evidence>
<feature type="transmembrane region" description="Helical" evidence="6">
    <location>
        <begin position="233"/>
        <end position="261"/>
    </location>
</feature>
<dbReference type="Pfam" id="PF05978">
    <property type="entry name" value="UNC-93"/>
    <property type="match status" value="1"/>
</dbReference>
<keyword evidence="4 6" id="KW-1133">Transmembrane helix</keyword>
<evidence type="ECO:0000256" key="2">
    <source>
        <dbReference type="ARBA" id="ARBA00009172"/>
    </source>
</evidence>
<dbReference type="OMA" id="NTACIIA"/>
<dbReference type="AlphaFoldDB" id="A0A7N0U5A2"/>
<dbReference type="Gramene" id="Kaladp0054s0047.1.v1.1">
    <property type="protein sequence ID" value="Kaladp0054s0047.1.v1.1"/>
    <property type="gene ID" value="Kaladp0054s0047.v1.1"/>
</dbReference>
<dbReference type="SUPFAM" id="SSF103473">
    <property type="entry name" value="MFS general substrate transporter"/>
    <property type="match status" value="1"/>
</dbReference>
<dbReference type="EnsemblPlants" id="Kaladp0054s0047.1.v1.1">
    <property type="protein sequence ID" value="Kaladp0054s0047.1.v1.1"/>
    <property type="gene ID" value="Kaladp0054s0047.v1.1"/>
</dbReference>
<evidence type="ECO:0000256" key="1">
    <source>
        <dbReference type="ARBA" id="ARBA00004141"/>
    </source>
</evidence>
<feature type="transmembrane region" description="Helical" evidence="6">
    <location>
        <begin position="163"/>
        <end position="183"/>
    </location>
</feature>
<comment type="subcellular location">
    <subcellularLocation>
        <location evidence="1">Membrane</location>
        <topology evidence="1">Multi-pass membrane protein</topology>
    </subcellularLocation>
</comment>
<organism evidence="7 8">
    <name type="scientific">Kalanchoe fedtschenkoi</name>
    <name type="common">Lavender scallops</name>
    <name type="synonym">South American air plant</name>
    <dbReference type="NCBI Taxonomy" id="63787"/>
    <lineage>
        <taxon>Eukaryota</taxon>
        <taxon>Viridiplantae</taxon>
        <taxon>Streptophyta</taxon>
        <taxon>Embryophyta</taxon>
        <taxon>Tracheophyta</taxon>
        <taxon>Spermatophyta</taxon>
        <taxon>Magnoliopsida</taxon>
        <taxon>eudicotyledons</taxon>
        <taxon>Gunneridae</taxon>
        <taxon>Pentapetalae</taxon>
        <taxon>Saxifragales</taxon>
        <taxon>Crassulaceae</taxon>
        <taxon>Kalanchoe</taxon>
    </lineage>
</organism>
<protein>
    <recommendedName>
        <fullName evidence="9">UNC93-like protein 3</fullName>
    </recommendedName>
</protein>
<dbReference type="PANTHER" id="PTHR19444">
    <property type="entry name" value="UNC-93 RELATED"/>
    <property type="match status" value="1"/>
</dbReference>
<accession>A0A7N0U5A2</accession>
<keyword evidence="8" id="KW-1185">Reference proteome</keyword>
<sequence>MIPASLYLGFSASIIWVGQGTYLTATARSHAVENGLHEGTVIGDFNGEFWGMFASHQLIGNLISLALLKDGTGGSTSGTTLLFVVFLCSMTLGTILMCFLQKKHGKLEKEIPLASVSFCTSVVSLWKSVITPLFDVRMILVIPLITYSGLQQAFVWAEFTKYIITPTLGVSGVGGAMAVYGAFDAISSVAAGRLTSSLRSVTWIVSAGVFIQSIVFIWLLLKYSPASGIQGILYPLLMAALLGAGDGVLMTQLNALIGMLFKHDMEGAFAQLKVWQSASIALVFFVSPYITLQSMLLVMVAALVISVVSFMYLTVCVAKAFSSTAI</sequence>
<feature type="transmembrane region" description="Helical" evidence="6">
    <location>
        <begin position="6"/>
        <end position="28"/>
    </location>
</feature>
<evidence type="ECO:0000256" key="4">
    <source>
        <dbReference type="ARBA" id="ARBA00022989"/>
    </source>
</evidence>
<keyword evidence="5 6" id="KW-0472">Membrane</keyword>
<evidence type="ECO:0008006" key="9">
    <source>
        <dbReference type="Google" id="ProtNLM"/>
    </source>
</evidence>
<feature type="transmembrane region" description="Helical" evidence="6">
    <location>
        <begin position="203"/>
        <end position="221"/>
    </location>
</feature>
<evidence type="ECO:0000313" key="8">
    <source>
        <dbReference type="Proteomes" id="UP000594263"/>
    </source>
</evidence>
<dbReference type="GO" id="GO:0016020">
    <property type="term" value="C:membrane"/>
    <property type="evidence" value="ECO:0007669"/>
    <property type="project" value="UniProtKB-SubCell"/>
</dbReference>
<evidence type="ECO:0000256" key="3">
    <source>
        <dbReference type="ARBA" id="ARBA00022692"/>
    </source>
</evidence>
<feature type="transmembrane region" description="Helical" evidence="6">
    <location>
        <begin position="273"/>
        <end position="290"/>
    </location>
</feature>